<dbReference type="Proteomes" id="UP000295325">
    <property type="component" value="Unassembled WGS sequence"/>
</dbReference>
<dbReference type="InterPro" id="IPR006121">
    <property type="entry name" value="HMA_dom"/>
</dbReference>
<dbReference type="AlphaFoldDB" id="A0A4R7KST5"/>
<protein>
    <submittedName>
        <fullName evidence="2">Copper chaperone CopZ</fullName>
    </submittedName>
</protein>
<dbReference type="Pfam" id="PF00403">
    <property type="entry name" value="HMA"/>
    <property type="match status" value="1"/>
</dbReference>
<dbReference type="RefSeq" id="WP_166636386.1">
    <property type="nucleotide sequence ID" value="NZ_SOAZ01000010.1"/>
</dbReference>
<dbReference type="Gene3D" id="3.30.70.100">
    <property type="match status" value="1"/>
</dbReference>
<sequence length="70" mass="8060">MKEYSFKVPSMHDEASAKEIRSAIVGMRGIEDVDVNYEDGSVNVYFDQNQVVEDKIKYVIEKKGFKVKNL</sequence>
<gene>
    <name evidence="2" type="ORF">EDD71_11025</name>
</gene>
<dbReference type="InterPro" id="IPR036163">
    <property type="entry name" value="HMA_dom_sf"/>
</dbReference>
<feature type="domain" description="HMA" evidence="1">
    <location>
        <begin position="2"/>
        <end position="68"/>
    </location>
</feature>
<dbReference type="GO" id="GO:0046872">
    <property type="term" value="F:metal ion binding"/>
    <property type="evidence" value="ECO:0007669"/>
    <property type="project" value="InterPro"/>
</dbReference>
<dbReference type="PROSITE" id="PS50846">
    <property type="entry name" value="HMA_2"/>
    <property type="match status" value="1"/>
</dbReference>
<accession>A0A4R7KST5</accession>
<proteinExistence type="predicted"/>
<reference evidence="2 3" key="1">
    <citation type="submission" date="2019-03" db="EMBL/GenBank/DDBJ databases">
        <title>Genomic Encyclopedia of Type Strains, Phase IV (KMG-IV): sequencing the most valuable type-strain genomes for metagenomic binning, comparative biology and taxonomic classification.</title>
        <authorList>
            <person name="Goeker M."/>
        </authorList>
    </citation>
    <scope>NUCLEOTIDE SEQUENCE [LARGE SCALE GENOMIC DNA]</scope>
    <source>
        <strain evidence="2 3">DSM 24455</strain>
    </source>
</reference>
<evidence type="ECO:0000313" key="3">
    <source>
        <dbReference type="Proteomes" id="UP000295325"/>
    </source>
</evidence>
<dbReference type="SUPFAM" id="SSF55008">
    <property type="entry name" value="HMA, heavy metal-associated domain"/>
    <property type="match status" value="1"/>
</dbReference>
<evidence type="ECO:0000313" key="2">
    <source>
        <dbReference type="EMBL" id="TDT60908.1"/>
    </source>
</evidence>
<organism evidence="2 3">
    <name type="scientific">Fonticella tunisiensis</name>
    <dbReference type="NCBI Taxonomy" id="1096341"/>
    <lineage>
        <taxon>Bacteria</taxon>
        <taxon>Bacillati</taxon>
        <taxon>Bacillota</taxon>
        <taxon>Clostridia</taxon>
        <taxon>Eubacteriales</taxon>
        <taxon>Clostridiaceae</taxon>
        <taxon>Fonticella</taxon>
    </lineage>
</organism>
<evidence type="ECO:0000259" key="1">
    <source>
        <dbReference type="PROSITE" id="PS50846"/>
    </source>
</evidence>
<dbReference type="CDD" id="cd00371">
    <property type="entry name" value="HMA"/>
    <property type="match status" value="1"/>
</dbReference>
<name>A0A4R7KST5_9CLOT</name>
<comment type="caution">
    <text evidence="2">The sequence shown here is derived from an EMBL/GenBank/DDBJ whole genome shotgun (WGS) entry which is preliminary data.</text>
</comment>
<keyword evidence="3" id="KW-1185">Reference proteome</keyword>
<dbReference type="EMBL" id="SOAZ01000010">
    <property type="protein sequence ID" value="TDT60908.1"/>
    <property type="molecule type" value="Genomic_DNA"/>
</dbReference>